<feature type="coiled-coil region" evidence="1">
    <location>
        <begin position="42"/>
        <end position="76"/>
    </location>
</feature>
<accession>A0A0F9IWQ6</accession>
<evidence type="ECO:0000256" key="1">
    <source>
        <dbReference type="SAM" id="Coils"/>
    </source>
</evidence>
<evidence type="ECO:0000313" key="2">
    <source>
        <dbReference type="EMBL" id="KKM61708.1"/>
    </source>
</evidence>
<gene>
    <name evidence="2" type="ORF">LCGC14_1529040</name>
</gene>
<name>A0A0F9IWQ6_9ZZZZ</name>
<protein>
    <submittedName>
        <fullName evidence="2">Uncharacterized protein</fullName>
    </submittedName>
</protein>
<reference evidence="2" key="1">
    <citation type="journal article" date="2015" name="Nature">
        <title>Complex archaea that bridge the gap between prokaryotes and eukaryotes.</title>
        <authorList>
            <person name="Spang A."/>
            <person name="Saw J.H."/>
            <person name="Jorgensen S.L."/>
            <person name="Zaremba-Niedzwiedzka K."/>
            <person name="Martijn J."/>
            <person name="Lind A.E."/>
            <person name="van Eijk R."/>
            <person name="Schleper C."/>
            <person name="Guy L."/>
            <person name="Ettema T.J."/>
        </authorList>
    </citation>
    <scope>NUCLEOTIDE SEQUENCE</scope>
</reference>
<dbReference type="EMBL" id="LAZR01011431">
    <property type="protein sequence ID" value="KKM61708.1"/>
    <property type="molecule type" value="Genomic_DNA"/>
</dbReference>
<sequence length="113" mass="12982">MKAYIQVLTWFIQIEDKKEKLEEAELMETATLGHIHLANRKLQKVRSNISRYRSLMEEALLEIEKAKLEIADLEVGISKKRNWLRRKLKAMQRFGRHGDLILAVGAAATSPGP</sequence>
<organism evidence="2">
    <name type="scientific">marine sediment metagenome</name>
    <dbReference type="NCBI Taxonomy" id="412755"/>
    <lineage>
        <taxon>unclassified sequences</taxon>
        <taxon>metagenomes</taxon>
        <taxon>ecological metagenomes</taxon>
    </lineage>
</organism>
<proteinExistence type="predicted"/>
<keyword evidence="1" id="KW-0175">Coiled coil</keyword>
<dbReference type="Gene3D" id="6.10.250.3150">
    <property type="match status" value="1"/>
</dbReference>
<dbReference type="AlphaFoldDB" id="A0A0F9IWQ6"/>
<comment type="caution">
    <text evidence="2">The sequence shown here is derived from an EMBL/GenBank/DDBJ whole genome shotgun (WGS) entry which is preliminary data.</text>
</comment>